<dbReference type="Pfam" id="PF01983">
    <property type="entry name" value="CofC"/>
    <property type="match status" value="1"/>
</dbReference>
<dbReference type="PANTHER" id="PTHR40392">
    <property type="entry name" value="2-PHOSPHO-L-LACTATE GUANYLYLTRANSFERASE"/>
    <property type="match status" value="1"/>
</dbReference>
<keyword evidence="2 5" id="KW-0548">Nucleotidyltransferase</keyword>
<dbReference type="Proteomes" id="UP000262477">
    <property type="component" value="Unassembled WGS sequence"/>
</dbReference>
<feature type="region of interest" description="Disordered" evidence="6">
    <location>
        <begin position="215"/>
        <end position="244"/>
    </location>
</feature>
<feature type="binding site" evidence="5">
    <location>
        <position position="168"/>
    </location>
    <ligand>
        <name>phosphoenolpyruvate</name>
        <dbReference type="ChEBI" id="CHEBI:58702"/>
    </ligand>
</feature>
<feature type="binding site" evidence="5">
    <location>
        <position position="149"/>
    </location>
    <ligand>
        <name>phosphoenolpyruvate</name>
        <dbReference type="ChEBI" id="CHEBI:58702"/>
    </ligand>
</feature>
<dbReference type="GO" id="GO:0043814">
    <property type="term" value="F:phospholactate guanylyltransferase activity"/>
    <property type="evidence" value="ECO:0007669"/>
    <property type="project" value="InterPro"/>
</dbReference>
<name>A0A371Q8L7_STRIH</name>
<dbReference type="Gene3D" id="3.90.550.10">
    <property type="entry name" value="Spore Coat Polysaccharide Biosynthesis Protein SpsA, Chain A"/>
    <property type="match status" value="1"/>
</dbReference>
<keyword evidence="3 5" id="KW-0547">Nucleotide-binding</keyword>
<dbReference type="AlphaFoldDB" id="A0A371Q8L7"/>
<evidence type="ECO:0000256" key="1">
    <source>
        <dbReference type="ARBA" id="ARBA00022679"/>
    </source>
</evidence>
<protein>
    <recommendedName>
        <fullName evidence="5">Phosphoenolpyruvate guanylyltransferase</fullName>
        <shortName evidence="5">PEP guanylyltransferase</shortName>
        <ecNumber evidence="5">2.7.7.105</ecNumber>
    </recommendedName>
</protein>
<evidence type="ECO:0000256" key="4">
    <source>
        <dbReference type="ARBA" id="ARBA00023134"/>
    </source>
</evidence>
<sequence length="244" mass="24830">MARMRRDGADVGWSLVVPLKPLVRAKSRLSRAAGEEFRPKLALAFALDTVTAALACADVRDVAVVTDDQLAGERLAALGARILPDTPARGLNAALAHGAAAIRARRPGAAVAALNADLPALRPAELELVLHSASLFPRAFLADAADIGTTLLTATSGVELEPAFGGASRARHLASGAQEITAPDAPSVRRDVDTGEDLLAALALGVGPHTALQTPHLAGGAATGATAQDGPERQLPPQVRASGA</sequence>
<dbReference type="GO" id="GO:0005525">
    <property type="term" value="F:GTP binding"/>
    <property type="evidence" value="ECO:0007669"/>
    <property type="project" value="UniProtKB-KW"/>
</dbReference>
<dbReference type="EC" id="2.7.7.105" evidence="5"/>
<comment type="caution">
    <text evidence="7">The sequence shown here is derived from an EMBL/GenBank/DDBJ whole genome shotgun (WGS) entry which is preliminary data.</text>
</comment>
<comment type="function">
    <text evidence="5">Guanylyltransferase that catalyzes the activation of phosphoenolpyruvate (PEP) as enolpyruvoyl-2-diphospho-5'-guanosine, via the condensation of PEP with GTP. It is involved in the biosynthesis of coenzyme F420, a hydride carrier cofactor.</text>
</comment>
<evidence type="ECO:0000313" key="7">
    <source>
        <dbReference type="EMBL" id="REK91047.1"/>
    </source>
</evidence>
<dbReference type="UniPathway" id="UPA00071"/>
<dbReference type="InterPro" id="IPR002835">
    <property type="entry name" value="CofC"/>
</dbReference>
<comment type="pathway">
    <text evidence="5">Cofactor biosynthesis; coenzyme F420 biosynthesis.</text>
</comment>
<dbReference type="InterPro" id="IPR029044">
    <property type="entry name" value="Nucleotide-diphossugar_trans"/>
</dbReference>
<dbReference type="GO" id="GO:0052645">
    <property type="term" value="P:F420-0 metabolic process"/>
    <property type="evidence" value="ECO:0007669"/>
    <property type="project" value="UniProtKB-UniRule"/>
</dbReference>
<dbReference type="PANTHER" id="PTHR40392:SF1">
    <property type="entry name" value="2-PHOSPHO-L-LACTATE GUANYLYLTRANSFERASE"/>
    <property type="match status" value="1"/>
</dbReference>
<dbReference type="NCBIfam" id="TIGR03552">
    <property type="entry name" value="F420_cofC"/>
    <property type="match status" value="1"/>
</dbReference>
<keyword evidence="4 5" id="KW-0342">GTP-binding</keyword>
<evidence type="ECO:0000256" key="3">
    <source>
        <dbReference type="ARBA" id="ARBA00022741"/>
    </source>
</evidence>
<dbReference type="SUPFAM" id="SSF53448">
    <property type="entry name" value="Nucleotide-diphospho-sugar transferases"/>
    <property type="match status" value="1"/>
</dbReference>
<organism evidence="7 8">
    <name type="scientific">Streptomyces inhibens</name>
    <dbReference type="NCBI Taxonomy" id="2293571"/>
    <lineage>
        <taxon>Bacteria</taxon>
        <taxon>Bacillati</taxon>
        <taxon>Actinomycetota</taxon>
        <taxon>Actinomycetes</taxon>
        <taxon>Kitasatosporales</taxon>
        <taxon>Streptomycetaceae</taxon>
        <taxon>Streptomyces</taxon>
    </lineage>
</organism>
<evidence type="ECO:0000256" key="2">
    <source>
        <dbReference type="ARBA" id="ARBA00022695"/>
    </source>
</evidence>
<comment type="catalytic activity">
    <reaction evidence="5">
        <text>phosphoenolpyruvate + GTP + H(+) = enolpyruvoyl-2-diphospho-5'-guanosine + diphosphate</text>
        <dbReference type="Rhea" id="RHEA:30519"/>
        <dbReference type="ChEBI" id="CHEBI:15378"/>
        <dbReference type="ChEBI" id="CHEBI:33019"/>
        <dbReference type="ChEBI" id="CHEBI:37565"/>
        <dbReference type="ChEBI" id="CHEBI:58702"/>
        <dbReference type="ChEBI" id="CHEBI:143701"/>
        <dbReference type="EC" id="2.7.7.105"/>
    </reaction>
</comment>
<accession>A0A371Q8L7</accession>
<dbReference type="HAMAP" id="MF_02114">
    <property type="entry name" value="CofC"/>
    <property type="match status" value="1"/>
</dbReference>
<reference evidence="7 8" key="1">
    <citation type="submission" date="2018-08" db="EMBL/GenBank/DDBJ databases">
        <title>Streptomyces NEAU-D10 sp. nov., a novel Actinomycete isolated from soil.</title>
        <authorList>
            <person name="Jin L."/>
        </authorList>
    </citation>
    <scope>NUCLEOTIDE SEQUENCE [LARGE SCALE GENOMIC DNA]</scope>
    <source>
        <strain evidence="7 8">NEAU-D10</strain>
    </source>
</reference>
<keyword evidence="8" id="KW-1185">Reference proteome</keyword>
<proteinExistence type="inferred from homology"/>
<dbReference type="EMBL" id="QUAC01000044">
    <property type="protein sequence ID" value="REK91047.1"/>
    <property type="molecule type" value="Genomic_DNA"/>
</dbReference>
<evidence type="ECO:0000256" key="6">
    <source>
        <dbReference type="SAM" id="MobiDB-lite"/>
    </source>
</evidence>
<feature type="binding site" evidence="5">
    <location>
        <position position="165"/>
    </location>
    <ligand>
        <name>phosphoenolpyruvate</name>
        <dbReference type="ChEBI" id="CHEBI:58702"/>
    </ligand>
</feature>
<dbReference type="OrthoDB" id="9151145at2"/>
<keyword evidence="1 5" id="KW-0808">Transferase</keyword>
<feature type="compositionally biased region" description="Low complexity" evidence="6">
    <location>
        <begin position="218"/>
        <end position="227"/>
    </location>
</feature>
<gene>
    <name evidence="7" type="primary">cofC</name>
    <name evidence="5" type="synonym">fbiD</name>
    <name evidence="7" type="ORF">DY245_06810</name>
</gene>
<evidence type="ECO:0000313" key="8">
    <source>
        <dbReference type="Proteomes" id="UP000262477"/>
    </source>
</evidence>
<evidence type="ECO:0000256" key="5">
    <source>
        <dbReference type="HAMAP-Rule" id="MF_02114"/>
    </source>
</evidence>
<comment type="similarity">
    <text evidence="5">Belongs to the CofC family.</text>
</comment>